<feature type="compositionally biased region" description="Basic and acidic residues" evidence="1">
    <location>
        <begin position="1"/>
        <end position="21"/>
    </location>
</feature>
<accession>A0A6A5K2J2</accession>
<feature type="compositionally biased region" description="Polar residues" evidence="1">
    <location>
        <begin position="73"/>
        <end position="84"/>
    </location>
</feature>
<feature type="region of interest" description="Disordered" evidence="1">
    <location>
        <begin position="188"/>
        <end position="210"/>
    </location>
</feature>
<dbReference type="AlphaFoldDB" id="A0A6A5K2J2"/>
<organism evidence="2 3">
    <name type="scientific">Decorospora gaudefroyi</name>
    <dbReference type="NCBI Taxonomy" id="184978"/>
    <lineage>
        <taxon>Eukaryota</taxon>
        <taxon>Fungi</taxon>
        <taxon>Dikarya</taxon>
        <taxon>Ascomycota</taxon>
        <taxon>Pezizomycotina</taxon>
        <taxon>Dothideomycetes</taxon>
        <taxon>Pleosporomycetidae</taxon>
        <taxon>Pleosporales</taxon>
        <taxon>Pleosporineae</taxon>
        <taxon>Pleosporaceae</taxon>
        <taxon>Decorospora</taxon>
    </lineage>
</organism>
<sequence>MRSSKKIREMTNEKRETRNGETVRCLTKKKPPFPSNTNTTEVKLERQKKNMQTPHTSHQTKSKTKTTDQKQSASEQETQNQHWIHQTYPISTRAASKRPQDHHRMQGPNIIHIPNSSFRVVATTSPPLTPYSLCHHIHPARHLAHLGNNAKKCVDGTCNYPETAPKKRLCQCLLRKCSTFSLNKSRTDDEYAATRKPKPMRENGGKLTSV</sequence>
<keyword evidence="3" id="KW-1185">Reference proteome</keyword>
<evidence type="ECO:0000313" key="3">
    <source>
        <dbReference type="Proteomes" id="UP000800040"/>
    </source>
</evidence>
<feature type="compositionally biased region" description="Basic and acidic residues" evidence="1">
    <location>
        <begin position="188"/>
        <end position="204"/>
    </location>
</feature>
<evidence type="ECO:0000313" key="2">
    <source>
        <dbReference type="EMBL" id="KAF1828777.1"/>
    </source>
</evidence>
<dbReference type="Proteomes" id="UP000800040">
    <property type="component" value="Unassembled WGS sequence"/>
</dbReference>
<reference evidence="2" key="1">
    <citation type="submission" date="2020-01" db="EMBL/GenBank/DDBJ databases">
        <authorList>
            <consortium name="DOE Joint Genome Institute"/>
            <person name="Haridas S."/>
            <person name="Albert R."/>
            <person name="Binder M."/>
            <person name="Bloem J."/>
            <person name="Labutti K."/>
            <person name="Salamov A."/>
            <person name="Andreopoulos B."/>
            <person name="Baker S.E."/>
            <person name="Barry K."/>
            <person name="Bills G."/>
            <person name="Bluhm B.H."/>
            <person name="Cannon C."/>
            <person name="Castanera R."/>
            <person name="Culley D.E."/>
            <person name="Daum C."/>
            <person name="Ezra D."/>
            <person name="Gonzalez J.B."/>
            <person name="Henrissat B."/>
            <person name="Kuo A."/>
            <person name="Liang C."/>
            <person name="Lipzen A."/>
            <person name="Lutzoni F."/>
            <person name="Magnuson J."/>
            <person name="Mondo S."/>
            <person name="Nolan M."/>
            <person name="Ohm R."/>
            <person name="Pangilinan J."/>
            <person name="Park H.-J."/>
            <person name="Ramirez L."/>
            <person name="Alfaro M."/>
            <person name="Sun H."/>
            <person name="Tritt A."/>
            <person name="Yoshinaga Y."/>
            <person name="Zwiers L.-H."/>
            <person name="Turgeon B.G."/>
            <person name="Goodwin S.B."/>
            <person name="Spatafora J.W."/>
            <person name="Crous P.W."/>
            <person name="Grigoriev I.V."/>
        </authorList>
    </citation>
    <scope>NUCLEOTIDE SEQUENCE</scope>
    <source>
        <strain evidence="2">P77</strain>
    </source>
</reference>
<protein>
    <submittedName>
        <fullName evidence="2">Uncharacterized protein</fullName>
    </submittedName>
</protein>
<proteinExistence type="predicted"/>
<name>A0A6A5K2J2_9PLEO</name>
<feature type="region of interest" description="Disordered" evidence="1">
    <location>
        <begin position="1"/>
        <end position="84"/>
    </location>
</feature>
<gene>
    <name evidence="2" type="ORF">BDW02DRAFT_205710</name>
</gene>
<dbReference type="EMBL" id="ML975498">
    <property type="protein sequence ID" value="KAF1828777.1"/>
    <property type="molecule type" value="Genomic_DNA"/>
</dbReference>
<evidence type="ECO:0000256" key="1">
    <source>
        <dbReference type="SAM" id="MobiDB-lite"/>
    </source>
</evidence>